<feature type="domain" description="DUF6377" evidence="2">
    <location>
        <begin position="254"/>
        <end position="487"/>
    </location>
</feature>
<keyword evidence="1" id="KW-0472">Membrane</keyword>
<gene>
    <name evidence="3" type="ORF">K8V47_04140</name>
</gene>
<name>A0A921E7N9_9BACT</name>
<reference evidence="3" key="1">
    <citation type="journal article" date="2021" name="PeerJ">
        <title>Extensive microbial diversity within the chicken gut microbiome revealed by metagenomics and culture.</title>
        <authorList>
            <person name="Gilroy R."/>
            <person name="Ravi A."/>
            <person name="Getino M."/>
            <person name="Pursley I."/>
            <person name="Horton D.L."/>
            <person name="Alikhan N.F."/>
            <person name="Baker D."/>
            <person name="Gharbi K."/>
            <person name="Hall N."/>
            <person name="Watson M."/>
            <person name="Adriaenssens E.M."/>
            <person name="Foster-Nyarko E."/>
            <person name="Jarju S."/>
            <person name="Secka A."/>
            <person name="Antonio M."/>
            <person name="Oren A."/>
            <person name="Chaudhuri R.R."/>
            <person name="La Ragione R."/>
            <person name="Hildebrand F."/>
            <person name="Pallen M.J."/>
        </authorList>
    </citation>
    <scope>NUCLEOTIDE SEQUENCE</scope>
    <source>
        <strain evidence="3">4100</strain>
    </source>
</reference>
<keyword evidence="1" id="KW-1133">Transmembrane helix</keyword>
<evidence type="ECO:0000259" key="2">
    <source>
        <dbReference type="Pfam" id="PF19904"/>
    </source>
</evidence>
<dbReference type="SUPFAM" id="SSF48452">
    <property type="entry name" value="TPR-like"/>
    <property type="match status" value="1"/>
</dbReference>
<evidence type="ECO:0000313" key="4">
    <source>
        <dbReference type="Proteomes" id="UP000711407"/>
    </source>
</evidence>
<comment type="caution">
    <text evidence="3">The sequence shown here is derived from an EMBL/GenBank/DDBJ whole genome shotgun (WGS) entry which is preliminary data.</text>
</comment>
<proteinExistence type="predicted"/>
<dbReference type="Pfam" id="PF19904">
    <property type="entry name" value="DUF6377"/>
    <property type="match status" value="1"/>
</dbReference>
<keyword evidence="1" id="KW-0812">Transmembrane</keyword>
<dbReference type="Proteomes" id="UP000711407">
    <property type="component" value="Unassembled WGS sequence"/>
</dbReference>
<organism evidence="3 4">
    <name type="scientific">Candidatus Amulumruptor caecigallinarius</name>
    <dbReference type="NCBI Taxonomy" id="2109911"/>
    <lineage>
        <taxon>Bacteria</taxon>
        <taxon>Pseudomonadati</taxon>
        <taxon>Bacteroidota</taxon>
        <taxon>Bacteroidia</taxon>
        <taxon>Bacteroidales</taxon>
        <taxon>Muribaculaceae</taxon>
        <taxon>Candidatus Amulumruptor</taxon>
    </lineage>
</organism>
<dbReference type="InterPro" id="IPR011990">
    <property type="entry name" value="TPR-like_helical_dom_sf"/>
</dbReference>
<evidence type="ECO:0000313" key="3">
    <source>
        <dbReference type="EMBL" id="HJE38933.1"/>
    </source>
</evidence>
<feature type="transmembrane region" description="Helical" evidence="1">
    <location>
        <begin position="326"/>
        <end position="348"/>
    </location>
</feature>
<dbReference type="EMBL" id="DYXT01000023">
    <property type="protein sequence ID" value="HJE38933.1"/>
    <property type="molecule type" value="Genomic_DNA"/>
</dbReference>
<dbReference type="Gene3D" id="1.25.40.10">
    <property type="entry name" value="Tetratricopeptide repeat domain"/>
    <property type="match status" value="1"/>
</dbReference>
<protein>
    <submittedName>
        <fullName evidence="3">DUF6377 domain-containing protein</fullName>
    </submittedName>
</protein>
<evidence type="ECO:0000256" key="1">
    <source>
        <dbReference type="SAM" id="Phobius"/>
    </source>
</evidence>
<sequence length="522" mass="59421">MGYLIAKPVILILLLFASGLSELSARSPLHRLDKLVDDGGQAVMRRAALLDSLNRDGYRRASSPAQHYRHEIEMGCRYADFNIDSALTHFHRAEHIARALNDSLMLDEARMHTAMLYNSAGMMYKEAYGIFTDLHPDKLPDSLRVVYYTLGIQLYRNLADCSLDPLIAPEYDLLKRQYRDSLLSLNPDARFILVNKLIDEGNYASAKKLIESELKSDTIGGGSAAAYHVMARIHALQGNRNEQMECLANAAVIDLRNGVREYIALPELAVALYEQGDINRAYRYLHRSIDDAAACNAKIRTMEMSNTMPLIDAAYNARQNRLRQSLHIAIGAVMVLAVLLGIAVRIVVKRNRSLRHSHDRQLDINTYLSAANKAKEEYMTRFMNLSLEFLSKMENYRSYLSKVANKRNFDQLYDAIASTRYVDKEVNGFYDLFDDTFLNLYPGFTDKVNALLLPDERIKLKPGEKMNTELRICALMRLGIFDGEQTARILRCSMSTVYNYRSKLRKKAIDPAEFEKKVSELV</sequence>
<dbReference type="InterPro" id="IPR045957">
    <property type="entry name" value="DUF6377"/>
</dbReference>
<accession>A0A921E7N9</accession>
<reference evidence="3" key="2">
    <citation type="submission" date="2021-09" db="EMBL/GenBank/DDBJ databases">
        <authorList>
            <person name="Gilroy R."/>
        </authorList>
    </citation>
    <scope>NUCLEOTIDE SEQUENCE</scope>
    <source>
        <strain evidence="3">4100</strain>
    </source>
</reference>
<dbReference type="AlphaFoldDB" id="A0A921E7N9"/>